<feature type="compositionally biased region" description="Basic residues" evidence="1">
    <location>
        <begin position="1372"/>
        <end position="1383"/>
    </location>
</feature>
<feature type="compositionally biased region" description="Polar residues" evidence="1">
    <location>
        <begin position="999"/>
        <end position="1011"/>
    </location>
</feature>
<feature type="compositionally biased region" description="Basic and acidic residues" evidence="1">
    <location>
        <begin position="552"/>
        <end position="569"/>
    </location>
</feature>
<dbReference type="Proteomes" id="UP000176998">
    <property type="component" value="Unassembled WGS sequence"/>
</dbReference>
<feature type="region of interest" description="Disordered" evidence="1">
    <location>
        <begin position="498"/>
        <end position="596"/>
    </location>
</feature>
<evidence type="ECO:0000313" key="2">
    <source>
        <dbReference type="EMBL" id="OHE99360.1"/>
    </source>
</evidence>
<feature type="compositionally biased region" description="Low complexity" evidence="1">
    <location>
        <begin position="1279"/>
        <end position="1293"/>
    </location>
</feature>
<feature type="compositionally biased region" description="Basic and acidic residues" evidence="1">
    <location>
        <begin position="929"/>
        <end position="942"/>
    </location>
</feature>
<feature type="region of interest" description="Disordered" evidence="1">
    <location>
        <begin position="1468"/>
        <end position="1495"/>
    </location>
</feature>
<feature type="region of interest" description="Disordered" evidence="1">
    <location>
        <begin position="433"/>
        <end position="464"/>
    </location>
</feature>
<keyword evidence="3" id="KW-1185">Reference proteome</keyword>
<feature type="compositionally biased region" description="Basic residues" evidence="1">
    <location>
        <begin position="1053"/>
        <end position="1064"/>
    </location>
</feature>
<protein>
    <recommendedName>
        <fullName evidence="4">RRM domain-containing protein</fullName>
    </recommendedName>
</protein>
<feature type="compositionally biased region" description="Polar residues" evidence="1">
    <location>
        <begin position="1354"/>
        <end position="1368"/>
    </location>
</feature>
<feature type="region of interest" description="Disordered" evidence="1">
    <location>
        <begin position="775"/>
        <end position="973"/>
    </location>
</feature>
<feature type="region of interest" description="Disordered" evidence="1">
    <location>
        <begin position="1276"/>
        <end position="1431"/>
    </location>
</feature>
<gene>
    <name evidence="2" type="ORF">CORC01_05401</name>
</gene>
<feature type="compositionally biased region" description="Low complexity" evidence="1">
    <location>
        <begin position="776"/>
        <end position="788"/>
    </location>
</feature>
<feature type="region of interest" description="Disordered" evidence="1">
    <location>
        <begin position="1116"/>
        <end position="1231"/>
    </location>
</feature>
<comment type="caution">
    <text evidence="2">The sequence shown here is derived from an EMBL/GenBank/DDBJ whole genome shotgun (WGS) entry which is preliminary data.</text>
</comment>
<feature type="compositionally biased region" description="Polar residues" evidence="1">
    <location>
        <begin position="1475"/>
        <end position="1486"/>
    </location>
</feature>
<name>A0A1G4BDA7_9PEZI</name>
<feature type="region of interest" description="Disordered" evidence="1">
    <location>
        <begin position="1"/>
        <end position="29"/>
    </location>
</feature>
<feature type="compositionally biased region" description="Polar residues" evidence="1">
    <location>
        <begin position="442"/>
        <end position="455"/>
    </location>
</feature>
<feature type="compositionally biased region" description="Polar residues" evidence="1">
    <location>
        <begin position="855"/>
        <end position="873"/>
    </location>
</feature>
<feature type="region of interest" description="Disordered" evidence="1">
    <location>
        <begin position="1049"/>
        <end position="1102"/>
    </location>
</feature>
<dbReference type="STRING" id="1209926.A0A1G4BDA7"/>
<feature type="compositionally biased region" description="Basic and acidic residues" evidence="1">
    <location>
        <begin position="808"/>
        <end position="825"/>
    </location>
</feature>
<feature type="compositionally biased region" description="Basic and acidic residues" evidence="1">
    <location>
        <begin position="578"/>
        <end position="588"/>
    </location>
</feature>
<dbReference type="OrthoDB" id="3941926at2759"/>
<evidence type="ECO:0008006" key="4">
    <source>
        <dbReference type="Google" id="ProtNLM"/>
    </source>
</evidence>
<dbReference type="RefSeq" id="XP_022476509.1">
    <property type="nucleotide sequence ID" value="XM_022617044.1"/>
</dbReference>
<sequence>MNNADRDGRGTITKFLPAKSSSTRSSSAHYYPNGIPGGYKMVTTKEGETPRLYIEDNLPIAFYNQPAKEVKAIFSTNNGEFPTRGLSQILPARQIDLWSAEELQERANGIRKKHWSLMKSMPELQFWEDLYDYFDCYDIYFQGAMNLWNLMLHLYHENQCLLRNLHQALTVEVGIWCDEWAAKSENKKKLLDFKHWHGNFIDLLSAEDRVELQGMPPFNMELVRTALNYRHDQLLGKSWARPTSYPQNSLGFQWEEGTLQHWLAGQPVQDTPSGLAPALTASNLTMGDPDSPLSQPSLAAKNAPPKPLIVSGTYGQNPVDAIHRGHTATSNSSNYPEGSSVDNRPTSPKSLGSISDEPRHLPGHMRPAFAQSSQPPMPRDGNADPGGPIFNPHTIRSDGHAFNMPFTAGPRGVPRPYLGPVGPPCGLLGLHNAPLGPPAGSGNRQSFPPSQITPSPQRPIDNRFNNAGQVAQTTNPVFSGGAHSFQSAAYLGGAAEPVPFQRHSGRRNASTNPHFGPAGECGPPMGPPQYDAGPSLRGAPHSNGLEQYQQRPRGESKGWEKVHNADDSIHGPVFRRSPTKESSPRELSRSSGPRQIVSCTNQHEKFGDRWAYTPCECHSCEKRERSVFIEFTSALAGISEDDLCEKVKAIMSRWGHVERVGHLPNKEQGDHHSFFVRFRDDSRLTEMVSADGFECAEFRCLLNIKPVHHTRYGSLMHSDFVRRANDRREIASHREGSQQSPWRGNQNSFGQGQPAPAHRDPRSQVSLEQYIITRPQRQQGRAAQGSQSTAVPDKSVSMPSAGQVALQEKAELPEDTKQKQTKMTEEIALQRSAETQSQSKPPYEEVIPDEKKVIESTSPQIADSPNTASSKSIVVNLPATPQKKQKARTDIEEPEETDSSNNAVLTPEDGEAVASPVKKGSPDSISGKETSETQCDQRESEVSKNIVSDVAPVPGEDVPVPEPLPQSPTYGKGKYRKVFSHRDASSVEVFDVVPYMPGRSNSLLNKTSSTGERFDEPSESLRIHSGHTLDSLIDAGLLPGVSVTMLAGDSLKKKSKRSKKKKKKPTSEIQDETHPTSDASTTTADDKVPHVPKAAPAGTTEMTDIIAKAKDIVATEASVEKSSLLEPAAKSFRANAGGSLRLPKNRKKQPTQLNLAPREVSASEGANGLKEPRVFDGGLPSTASTSQMSFITAQESRSSNSSPRMQSTPPTPPSAETPESKATPMKPTIESEATAKTIVLLNPKAKEFISPASRPVAHRVKLAPIPLVPILVKTTQHYRNSSRSSSATSRTITPGPTPPRNRAEECQEGVTGNSVDKGQDPAIHVSPTRNNGAQQPALEEAEKAENDPLAEGATSVSQEASAVSNSNGYLKRQQKGTSKKKLRQPSIDSQQYGQQRQGKQEPEKSHPSPKKQKFRGHDDRNVSGANSKTISVVSKDEFPSLPAAPLPAPGLPASSVWGKAHAISTAATTIPSTSNLGVQDETSGNPRHQENGGKH</sequence>
<dbReference type="EMBL" id="MJBS01000037">
    <property type="protein sequence ID" value="OHE99360.1"/>
    <property type="molecule type" value="Genomic_DNA"/>
</dbReference>
<feature type="compositionally biased region" description="Polar residues" evidence="1">
    <location>
        <begin position="737"/>
        <end position="751"/>
    </location>
</feature>
<evidence type="ECO:0000313" key="3">
    <source>
        <dbReference type="Proteomes" id="UP000176998"/>
    </source>
</evidence>
<feature type="compositionally biased region" description="Polar residues" evidence="1">
    <location>
        <begin position="1181"/>
        <end position="1195"/>
    </location>
</feature>
<feature type="compositionally biased region" description="Low complexity" evidence="1">
    <location>
        <begin position="1196"/>
        <end position="1208"/>
    </location>
</feature>
<feature type="region of interest" description="Disordered" evidence="1">
    <location>
        <begin position="266"/>
        <end position="394"/>
    </location>
</feature>
<feature type="compositionally biased region" description="Low complexity" evidence="1">
    <location>
        <begin position="949"/>
        <end position="958"/>
    </location>
</feature>
<dbReference type="GeneID" id="34558554"/>
<feature type="region of interest" description="Disordered" evidence="1">
    <location>
        <begin position="731"/>
        <end position="763"/>
    </location>
</feature>
<feature type="compositionally biased region" description="Polar residues" evidence="1">
    <location>
        <begin position="327"/>
        <end position="353"/>
    </location>
</feature>
<proteinExistence type="predicted"/>
<evidence type="ECO:0000256" key="1">
    <source>
        <dbReference type="SAM" id="MobiDB-lite"/>
    </source>
</evidence>
<accession>A0A1G4BDA7</accession>
<feature type="region of interest" description="Disordered" evidence="1">
    <location>
        <begin position="996"/>
        <end position="1019"/>
    </location>
</feature>
<reference evidence="2 3" key="1">
    <citation type="submission" date="2016-09" db="EMBL/GenBank/DDBJ databases">
        <authorList>
            <person name="Capua I."/>
            <person name="De Benedictis P."/>
            <person name="Joannis T."/>
            <person name="Lombin L.H."/>
            <person name="Cattoli G."/>
        </authorList>
    </citation>
    <scope>NUCLEOTIDE SEQUENCE [LARGE SCALE GENOMIC DNA]</scope>
    <source>
        <strain evidence="2 3">IMI 309357</strain>
    </source>
</reference>
<organism evidence="2 3">
    <name type="scientific">Colletotrichum orchidophilum</name>
    <dbReference type="NCBI Taxonomy" id="1209926"/>
    <lineage>
        <taxon>Eukaryota</taxon>
        <taxon>Fungi</taxon>
        <taxon>Dikarya</taxon>
        <taxon>Ascomycota</taxon>
        <taxon>Pezizomycotina</taxon>
        <taxon>Sordariomycetes</taxon>
        <taxon>Hypocreomycetidae</taxon>
        <taxon>Glomerellales</taxon>
        <taxon>Glomerellaceae</taxon>
        <taxon>Colletotrichum</taxon>
    </lineage>
</organism>